<evidence type="ECO:0000313" key="3">
    <source>
        <dbReference type="WBParaSite" id="jg17677"/>
    </source>
</evidence>
<organism evidence="2 3">
    <name type="scientific">Ditylenchus dipsaci</name>
    <dbReference type="NCBI Taxonomy" id="166011"/>
    <lineage>
        <taxon>Eukaryota</taxon>
        <taxon>Metazoa</taxon>
        <taxon>Ecdysozoa</taxon>
        <taxon>Nematoda</taxon>
        <taxon>Chromadorea</taxon>
        <taxon>Rhabditida</taxon>
        <taxon>Tylenchina</taxon>
        <taxon>Tylenchomorpha</taxon>
        <taxon>Sphaerularioidea</taxon>
        <taxon>Anguinidae</taxon>
        <taxon>Anguininae</taxon>
        <taxon>Ditylenchus</taxon>
    </lineage>
</organism>
<dbReference type="AlphaFoldDB" id="A0A915DC60"/>
<reference evidence="3" key="1">
    <citation type="submission" date="2022-11" db="UniProtKB">
        <authorList>
            <consortium name="WormBaseParasite"/>
        </authorList>
    </citation>
    <scope>IDENTIFICATION</scope>
</reference>
<feature type="compositionally biased region" description="Polar residues" evidence="1">
    <location>
        <begin position="17"/>
        <end position="27"/>
    </location>
</feature>
<keyword evidence="2" id="KW-1185">Reference proteome</keyword>
<dbReference type="Proteomes" id="UP000887574">
    <property type="component" value="Unplaced"/>
</dbReference>
<proteinExistence type="predicted"/>
<name>A0A915DC60_9BILA</name>
<evidence type="ECO:0000313" key="2">
    <source>
        <dbReference type="Proteomes" id="UP000887574"/>
    </source>
</evidence>
<accession>A0A915DC60</accession>
<sequence length="85" mass="9401">MRLAATTAEPEVGDQLQPPQKRTSNLNKTQAWSAQNFPDAITVDPTGPTRVINGGPTLRSSPDYFGWSYLQSKACSRLPTYPLRH</sequence>
<feature type="region of interest" description="Disordered" evidence="1">
    <location>
        <begin position="1"/>
        <end position="27"/>
    </location>
</feature>
<dbReference type="WBParaSite" id="jg17677">
    <property type="protein sequence ID" value="jg17677"/>
    <property type="gene ID" value="jg17677"/>
</dbReference>
<evidence type="ECO:0000256" key="1">
    <source>
        <dbReference type="SAM" id="MobiDB-lite"/>
    </source>
</evidence>
<protein>
    <submittedName>
        <fullName evidence="3">Uncharacterized protein</fullName>
    </submittedName>
</protein>